<comment type="caution">
    <text evidence="1">The sequence shown here is derived from an EMBL/GenBank/DDBJ whole genome shotgun (WGS) entry which is preliminary data.</text>
</comment>
<dbReference type="InterPro" id="IPR045948">
    <property type="entry name" value="DUF6368"/>
</dbReference>
<evidence type="ECO:0000313" key="1">
    <source>
        <dbReference type="EMBL" id="MBP2049745.1"/>
    </source>
</evidence>
<dbReference type="Proteomes" id="UP001519309">
    <property type="component" value="Unassembled WGS sequence"/>
</dbReference>
<reference evidence="1 2" key="1">
    <citation type="submission" date="2021-03" db="EMBL/GenBank/DDBJ databases">
        <title>Genomic Encyclopedia of Type Strains, Phase IV (KMG-IV): sequencing the most valuable type-strain genomes for metagenomic binning, comparative biology and taxonomic classification.</title>
        <authorList>
            <person name="Goeker M."/>
        </authorList>
    </citation>
    <scope>NUCLEOTIDE SEQUENCE [LARGE SCALE GENOMIC DNA]</scope>
    <source>
        <strain evidence="1 2">DSM 40499</strain>
    </source>
</reference>
<dbReference type="Pfam" id="PF19895">
    <property type="entry name" value="DUF6368"/>
    <property type="match status" value="1"/>
</dbReference>
<keyword evidence="2" id="KW-1185">Reference proteome</keyword>
<evidence type="ECO:0000313" key="2">
    <source>
        <dbReference type="Proteomes" id="UP001519309"/>
    </source>
</evidence>
<accession>A0ABS4LQS7</accession>
<sequence length="190" mass="20993">MGGPAAGLWLPREQSALDALPWLESFCEVRIESGDSLEFHVRDPAVLGLPRPRRDRSCAFSLGPESLEDYRELGFPGLGRWPAAELCLLAHCSGKDDHLLLGRLALSLAERFGALIDFGGLLGYRYSLYGVTDEERAVCLARSRGLVASLPGRVWEMPYATGDGVCGYSHVADREFLAAWLGHREFRMIK</sequence>
<dbReference type="RefSeq" id="WP_159399954.1">
    <property type="nucleotide sequence ID" value="NZ_CP016279.1"/>
</dbReference>
<organism evidence="1 2">
    <name type="scientific">Streptomyces griseochromogenes</name>
    <dbReference type="NCBI Taxonomy" id="68214"/>
    <lineage>
        <taxon>Bacteria</taxon>
        <taxon>Bacillati</taxon>
        <taxon>Actinomycetota</taxon>
        <taxon>Actinomycetes</taxon>
        <taxon>Kitasatosporales</taxon>
        <taxon>Streptomycetaceae</taxon>
        <taxon>Streptomyces</taxon>
    </lineage>
</organism>
<proteinExistence type="predicted"/>
<protein>
    <submittedName>
        <fullName evidence="1">Uncharacterized protein</fullName>
    </submittedName>
</protein>
<name>A0ABS4LQS7_9ACTN</name>
<gene>
    <name evidence="1" type="ORF">J2Z21_002681</name>
</gene>
<dbReference type="EMBL" id="JAGGLP010000005">
    <property type="protein sequence ID" value="MBP2049745.1"/>
    <property type="molecule type" value="Genomic_DNA"/>
</dbReference>